<dbReference type="InterPro" id="IPR027417">
    <property type="entry name" value="P-loop_NTPase"/>
</dbReference>
<gene>
    <name evidence="7" type="ORF">A3770_02p15360</name>
</gene>
<dbReference type="InterPro" id="IPR005747">
    <property type="entry name" value="MutS2"/>
</dbReference>
<feature type="domain" description="DNA mismatch repair proteins mutS family" evidence="6">
    <location>
        <begin position="433"/>
        <end position="618"/>
    </location>
</feature>
<evidence type="ECO:0000259" key="6">
    <source>
        <dbReference type="SMART" id="SM00534"/>
    </source>
</evidence>
<evidence type="ECO:0000256" key="3">
    <source>
        <dbReference type="ARBA" id="ARBA00023125"/>
    </source>
</evidence>
<dbReference type="InterPro" id="IPR000432">
    <property type="entry name" value="DNA_mismatch_repair_MutS_C"/>
</dbReference>
<evidence type="ECO:0000313" key="8">
    <source>
        <dbReference type="Proteomes" id="UP000316726"/>
    </source>
</evidence>
<protein>
    <submittedName>
        <fullName evidence="7">Endonuclease MutS2</fullName>
    </submittedName>
</protein>
<organism evidence="7 8">
    <name type="scientific">Chloropicon primus</name>
    <dbReference type="NCBI Taxonomy" id="1764295"/>
    <lineage>
        <taxon>Eukaryota</taxon>
        <taxon>Viridiplantae</taxon>
        <taxon>Chlorophyta</taxon>
        <taxon>Chloropicophyceae</taxon>
        <taxon>Chloropicales</taxon>
        <taxon>Chloropicaceae</taxon>
        <taxon>Chloropicon</taxon>
    </lineage>
</organism>
<sequence length="805" mass="88070">MAPARCARPQGLRSTSTCRPPRRRVDLNHLLTGGGGAGTRRRESWKAPSGERSPPAATRSGSGERATGQHVSAKTRKPDEVDAYTLKILDWESVCSHVSIFTSTKLGRLECYGMELGSDVERSERLQGETRAVHCLEAELGKRVEFRGVDSSLVQSAIRRAENGGRLSPELFRSVLTLMTCMDQIKSLVKSSFQSQKGPTKQRLSPLMGFVEDLSSCKQLQKEIGERIDEDNNVRDNASKTLSKLRGQIGVLERKVLAQVRGKGESPTTHKGRVCLEIFPTELPKYEKTCLLIGNAETGGMLYVEPTSVIAMNNNLMELRTQEAAEIETICWQLTSMVTEELPELQRLFEVLVRLDTIVARARYTISVNGNWPQLVEAGGKAGNEKFAVRLKQLRNPLLLWEQRKAQMASSSSKKEVEAKKPVPVDIFVEKGVSAIVITGPNTGGKTACMKALGIVSLMSRAGLGVPASGSVILPAFDNVYADIGDEQSLSNNLSTFSSHVKHIQSISEHCTGRSLVLLDELGTGTDPMEGSALGAAIMKSFLGRAQLTIATTHFGHISGLKYVDSRVENAAVDFDPDTLSPTYQIIWGASGKSNAFHIATSLGLQEEILSEAMEIAGSASADSGSELADALEALKVSMEESSYKVRRSIMRTRTMYESANKALHSLKVDQLKLNQKKSSSLVRILEESREKVKEIMKAQMREEAESRRRRSESKATSKVGKLVTKVQKKRDKRLKRSKMTKLKLNEAWVHPGQTGGAAPGVGSTVFIPQFKAKAKVLSVEGSDLVVQMGAVKMKVKRNSVQNSS</sequence>
<dbReference type="GO" id="GO:0045910">
    <property type="term" value="P:negative regulation of DNA recombination"/>
    <property type="evidence" value="ECO:0007669"/>
    <property type="project" value="InterPro"/>
</dbReference>
<dbReference type="InterPro" id="IPR007696">
    <property type="entry name" value="DNA_mismatch_repair_MutS_core"/>
</dbReference>
<dbReference type="GO" id="GO:0016887">
    <property type="term" value="F:ATP hydrolysis activity"/>
    <property type="evidence" value="ECO:0007669"/>
    <property type="project" value="InterPro"/>
</dbReference>
<dbReference type="PANTHER" id="PTHR48466:SF2">
    <property type="entry name" value="OS10G0509000 PROTEIN"/>
    <property type="match status" value="1"/>
</dbReference>
<dbReference type="PANTHER" id="PTHR48466">
    <property type="entry name" value="OS10G0509000 PROTEIN-RELATED"/>
    <property type="match status" value="1"/>
</dbReference>
<dbReference type="SMART" id="SM00534">
    <property type="entry name" value="MUTSac"/>
    <property type="match status" value="1"/>
</dbReference>
<dbReference type="SMART" id="SM00533">
    <property type="entry name" value="MUTSd"/>
    <property type="match status" value="1"/>
</dbReference>
<feature type="domain" description="DNA mismatch repair protein MutS core" evidence="5">
    <location>
        <begin position="89"/>
        <end position="402"/>
    </location>
</feature>
<keyword evidence="7" id="KW-0378">Hydrolase</keyword>
<keyword evidence="8" id="KW-1185">Reference proteome</keyword>
<dbReference type="AlphaFoldDB" id="A0A5B8MEH2"/>
<dbReference type="OrthoDB" id="1924787at2759"/>
<keyword evidence="3" id="KW-0238">DNA-binding</keyword>
<dbReference type="STRING" id="1764295.A0A5B8MEH2"/>
<keyword evidence="7" id="KW-0540">Nuclease</keyword>
<dbReference type="InterPro" id="IPR045076">
    <property type="entry name" value="MutS"/>
</dbReference>
<evidence type="ECO:0000256" key="1">
    <source>
        <dbReference type="ARBA" id="ARBA00022741"/>
    </source>
</evidence>
<keyword evidence="7" id="KW-0255">Endonuclease</keyword>
<keyword evidence="2" id="KW-0067">ATP-binding</keyword>
<dbReference type="EMBL" id="CP031035">
    <property type="protein sequence ID" value="QDZ19018.1"/>
    <property type="molecule type" value="Genomic_DNA"/>
</dbReference>
<dbReference type="Proteomes" id="UP000316726">
    <property type="component" value="Chromosome 2"/>
</dbReference>
<dbReference type="SUPFAM" id="SSF52540">
    <property type="entry name" value="P-loop containing nucleoside triphosphate hydrolases"/>
    <property type="match status" value="1"/>
</dbReference>
<feature type="region of interest" description="Disordered" evidence="4">
    <location>
        <begin position="1"/>
        <end position="76"/>
    </location>
</feature>
<dbReference type="Gene3D" id="3.40.50.300">
    <property type="entry name" value="P-loop containing nucleotide triphosphate hydrolases"/>
    <property type="match status" value="1"/>
</dbReference>
<evidence type="ECO:0000256" key="4">
    <source>
        <dbReference type="SAM" id="MobiDB-lite"/>
    </source>
</evidence>
<dbReference type="InterPro" id="IPR036187">
    <property type="entry name" value="DNA_mismatch_repair_MutS_sf"/>
</dbReference>
<dbReference type="Pfam" id="PF00488">
    <property type="entry name" value="MutS_V"/>
    <property type="match status" value="1"/>
</dbReference>
<dbReference type="GO" id="GO:0006298">
    <property type="term" value="P:mismatch repair"/>
    <property type="evidence" value="ECO:0007669"/>
    <property type="project" value="InterPro"/>
</dbReference>
<dbReference type="GO" id="GO:0004519">
    <property type="term" value="F:endonuclease activity"/>
    <property type="evidence" value="ECO:0007669"/>
    <property type="project" value="UniProtKB-KW"/>
</dbReference>
<evidence type="ECO:0000256" key="2">
    <source>
        <dbReference type="ARBA" id="ARBA00022840"/>
    </source>
</evidence>
<dbReference type="GO" id="GO:0005524">
    <property type="term" value="F:ATP binding"/>
    <property type="evidence" value="ECO:0007669"/>
    <property type="project" value="UniProtKB-KW"/>
</dbReference>
<feature type="region of interest" description="Disordered" evidence="4">
    <location>
        <begin position="701"/>
        <end position="721"/>
    </location>
</feature>
<reference evidence="7 8" key="1">
    <citation type="submission" date="2018-07" db="EMBL/GenBank/DDBJ databases">
        <title>The complete nuclear genome of the prasinophyte Chloropicon primus (CCMP1205).</title>
        <authorList>
            <person name="Pombert J.-F."/>
            <person name="Otis C."/>
            <person name="Turmel M."/>
            <person name="Lemieux C."/>
        </authorList>
    </citation>
    <scope>NUCLEOTIDE SEQUENCE [LARGE SCALE GENOMIC DNA]</scope>
    <source>
        <strain evidence="7 8">CCMP1205</strain>
    </source>
</reference>
<accession>A0A5B8MEH2</accession>
<dbReference type="GO" id="GO:0140664">
    <property type="term" value="F:ATP-dependent DNA damage sensor activity"/>
    <property type="evidence" value="ECO:0007669"/>
    <property type="project" value="InterPro"/>
</dbReference>
<keyword evidence="1" id="KW-0547">Nucleotide-binding</keyword>
<dbReference type="InterPro" id="IPR046893">
    <property type="entry name" value="MSSS"/>
</dbReference>
<proteinExistence type="predicted"/>
<evidence type="ECO:0000313" key="7">
    <source>
        <dbReference type="EMBL" id="QDZ19018.1"/>
    </source>
</evidence>
<dbReference type="SUPFAM" id="SSF48334">
    <property type="entry name" value="DNA repair protein MutS, domain III"/>
    <property type="match status" value="1"/>
</dbReference>
<dbReference type="GO" id="GO:0030983">
    <property type="term" value="F:mismatched DNA binding"/>
    <property type="evidence" value="ECO:0007669"/>
    <property type="project" value="InterPro"/>
</dbReference>
<evidence type="ECO:0000259" key="5">
    <source>
        <dbReference type="SMART" id="SM00533"/>
    </source>
</evidence>
<dbReference type="PIRSF" id="PIRSF005814">
    <property type="entry name" value="MutS_YshD"/>
    <property type="match status" value="1"/>
</dbReference>
<dbReference type="Pfam" id="PF20297">
    <property type="entry name" value="MSSS"/>
    <property type="match status" value="1"/>
</dbReference>
<dbReference type="NCBIfam" id="TIGR01069">
    <property type="entry name" value="mutS2"/>
    <property type="match status" value="1"/>
</dbReference>
<name>A0A5B8MEH2_9CHLO</name>